<accession>A0A7I9WSB9</accession>
<proteinExistence type="predicted"/>
<reference evidence="1 2" key="1">
    <citation type="journal article" date="2019" name="Emerg. Microbes Infect.">
        <title>Comprehensive subspecies identification of 175 nontuberculous mycobacteria species based on 7547 genomic profiles.</title>
        <authorList>
            <person name="Matsumoto Y."/>
            <person name="Kinjo T."/>
            <person name="Motooka D."/>
            <person name="Nabeya D."/>
            <person name="Jung N."/>
            <person name="Uechi K."/>
            <person name="Horii T."/>
            <person name="Iida T."/>
            <person name="Fujita J."/>
            <person name="Nakamura S."/>
        </authorList>
    </citation>
    <scope>NUCLEOTIDE SEQUENCE [LARGE SCALE GENOMIC DNA]</scope>
    <source>
        <strain evidence="1 2">JCM 13392</strain>
    </source>
</reference>
<dbReference type="Gene3D" id="1.20.1290.10">
    <property type="entry name" value="AhpD-like"/>
    <property type="match status" value="2"/>
</dbReference>
<organism evidence="1 2">
    <name type="scientific">Mycolicibacterium murale</name>
    <dbReference type="NCBI Taxonomy" id="182220"/>
    <lineage>
        <taxon>Bacteria</taxon>
        <taxon>Bacillati</taxon>
        <taxon>Actinomycetota</taxon>
        <taxon>Actinomycetes</taxon>
        <taxon>Mycobacteriales</taxon>
        <taxon>Mycobacteriaceae</taxon>
        <taxon>Mycolicibacterium</taxon>
    </lineage>
</organism>
<protein>
    <recommendedName>
        <fullName evidence="3">Alkyl hydroperoxide reductase AhpD</fullName>
    </recommendedName>
</protein>
<gene>
    <name evidence="1" type="ORF">MMUR_43320</name>
</gene>
<keyword evidence="2" id="KW-1185">Reference proteome</keyword>
<dbReference type="SUPFAM" id="SSF69118">
    <property type="entry name" value="AhpD-like"/>
    <property type="match status" value="1"/>
</dbReference>
<comment type="caution">
    <text evidence="1">The sequence shown here is derived from an EMBL/GenBank/DDBJ whole genome shotgun (WGS) entry which is preliminary data.</text>
</comment>
<dbReference type="AlphaFoldDB" id="A0A7I9WSB9"/>
<evidence type="ECO:0000313" key="1">
    <source>
        <dbReference type="EMBL" id="GFG60196.1"/>
    </source>
</evidence>
<evidence type="ECO:0008006" key="3">
    <source>
        <dbReference type="Google" id="ProtNLM"/>
    </source>
</evidence>
<evidence type="ECO:0000313" key="2">
    <source>
        <dbReference type="Proteomes" id="UP000465241"/>
    </source>
</evidence>
<dbReference type="InterPro" id="IPR029032">
    <property type="entry name" value="AhpD-like"/>
</dbReference>
<dbReference type="Proteomes" id="UP000465241">
    <property type="component" value="Unassembled WGS sequence"/>
</dbReference>
<dbReference type="EMBL" id="BLKT01000003">
    <property type="protein sequence ID" value="GFG60196.1"/>
    <property type="molecule type" value="Genomic_DNA"/>
</dbReference>
<name>A0A7I9WSB9_9MYCO</name>
<sequence length="141" mass="15123">MLGNRPQIADAWAALDKVLLTDGSSLLSTSLKEEVRAGLAQGIGCQYCATVGGAHSTEHIDPRASLAGAFAEQVVNNMGNLDDSMFDVLRSEFSDDEIVELCAWICFKLGANVLGALMKLDRATEEQSSAYRELLDDAGVR</sequence>